<dbReference type="GO" id="GO:0008901">
    <property type="term" value="F:ferredoxin hydrogenase activity"/>
    <property type="evidence" value="ECO:0007669"/>
    <property type="project" value="UniProtKB-EC"/>
</dbReference>
<dbReference type="RefSeq" id="WP_066825494.1">
    <property type="nucleotide sequence ID" value="NZ_LTBA01000019.1"/>
</dbReference>
<dbReference type="Proteomes" id="UP000075531">
    <property type="component" value="Unassembled WGS sequence"/>
</dbReference>
<dbReference type="InterPro" id="IPR009016">
    <property type="entry name" value="Fe_hydrogenase"/>
</dbReference>
<dbReference type="Gene3D" id="1.10.15.40">
    <property type="entry name" value="Electron transport complex subunit B, putative Fe-S cluster"/>
    <property type="match status" value="1"/>
</dbReference>
<evidence type="ECO:0000313" key="8">
    <source>
        <dbReference type="Proteomes" id="UP000075531"/>
    </source>
</evidence>
<dbReference type="Pfam" id="PF02906">
    <property type="entry name" value="Fe_hyd_lg_C"/>
    <property type="match status" value="2"/>
</dbReference>
<accession>A0A151B3G6</accession>
<comment type="caution">
    <text evidence="7">The sequence shown here is derived from an EMBL/GenBank/DDBJ whole genome shotgun (WGS) entry which is preliminary data.</text>
</comment>
<dbReference type="EMBL" id="LTBA01000019">
    <property type="protein sequence ID" value="KYH34330.1"/>
    <property type="molecule type" value="Genomic_DNA"/>
</dbReference>
<evidence type="ECO:0000256" key="4">
    <source>
        <dbReference type="ARBA" id="ARBA00023014"/>
    </source>
</evidence>
<dbReference type="AlphaFoldDB" id="A0A151B3G6"/>
<dbReference type="InterPro" id="IPR017900">
    <property type="entry name" value="4Fe4S_Fe_S_CS"/>
</dbReference>
<evidence type="ECO:0000256" key="3">
    <source>
        <dbReference type="ARBA" id="ARBA00023004"/>
    </source>
</evidence>
<dbReference type="STRING" id="1121338.CLTEP_17550"/>
<dbReference type="Gene3D" id="3.40.50.1780">
    <property type="match status" value="1"/>
</dbReference>
<organism evidence="7 8">
    <name type="scientific">Clostridium tepidiprofundi DSM 19306</name>
    <dbReference type="NCBI Taxonomy" id="1121338"/>
    <lineage>
        <taxon>Bacteria</taxon>
        <taxon>Bacillati</taxon>
        <taxon>Bacillota</taxon>
        <taxon>Clostridia</taxon>
        <taxon>Eubacteriales</taxon>
        <taxon>Clostridiaceae</taxon>
        <taxon>Clostridium</taxon>
    </lineage>
</organism>
<keyword evidence="3" id="KW-0408">Iron</keyword>
<dbReference type="Gene3D" id="3.30.70.20">
    <property type="match status" value="1"/>
</dbReference>
<proteinExistence type="predicted"/>
<sequence length="416" mass="46677">MNKLFRALKLNEENCRGCTKCMNKCPMEAIRLKNSKAVIYEDRCIDCGICIRTCPYNAYSAEKNSLYDIKNYKIKVAIPSTTLYSQFGNNVKPFQINEAVKKLGFDEVFDISYASDITSEIIKKEIDKVEKPSIGVFCPSIQELIKVNYPSLLPHIVKVLTPIEISASLIRDEYLKKGFSYDEVGVFYLSPCVAWIPMIKSSASNLKTKINGIIAINDIYSKIIKNLENKENLSTKPSNISYTGLSWSYIEGASESMGLKQFIAVDGIENVKLVFDDIVNGKFKDVDFVESYACNGGCVGGIFLIENPYNAKRITKNYFDKINFTYGVKEISDYYHKEFSGDVKNIKVVNQKLADDFMSAVRKMKYMNELVNMLPGTDCGLCGSPSCKAFAEDVVRGLASLDECIMIKNGGEKNES</sequence>
<keyword evidence="4" id="KW-0411">Iron-sulfur</keyword>
<dbReference type="GO" id="GO:0046872">
    <property type="term" value="F:metal ion binding"/>
    <property type="evidence" value="ECO:0007669"/>
    <property type="project" value="UniProtKB-KW"/>
</dbReference>
<dbReference type="GO" id="GO:0051539">
    <property type="term" value="F:4 iron, 4 sulfur cluster binding"/>
    <property type="evidence" value="ECO:0007669"/>
    <property type="project" value="UniProtKB-KW"/>
</dbReference>
<dbReference type="PROSITE" id="PS51656">
    <property type="entry name" value="4FE4S"/>
    <property type="match status" value="1"/>
</dbReference>
<keyword evidence="2" id="KW-0479">Metal-binding</keyword>
<dbReference type="InterPro" id="IPR017896">
    <property type="entry name" value="4Fe4S_Fe-S-bd"/>
</dbReference>
<name>A0A151B3G6_9CLOT</name>
<dbReference type="PANTHER" id="PTHR43560:SF1">
    <property type="entry name" value="ION-TRANSLOCATING OXIDOREDUCTASE COMPLEX SUBUNIT B"/>
    <property type="match status" value="1"/>
</dbReference>
<dbReference type="OrthoDB" id="9798098at2"/>
<dbReference type="InterPro" id="IPR007202">
    <property type="entry name" value="4Fe-4S_dom"/>
</dbReference>
<dbReference type="SUPFAM" id="SSF54862">
    <property type="entry name" value="4Fe-4S ferredoxins"/>
    <property type="match status" value="1"/>
</dbReference>
<dbReference type="PROSITE" id="PS51379">
    <property type="entry name" value="4FE4S_FER_2"/>
    <property type="match status" value="2"/>
</dbReference>
<gene>
    <name evidence="7" type="primary">hydA</name>
    <name evidence="7" type="ORF">CLTEP_17550</name>
</gene>
<feature type="domain" description="4Fe-4S ferredoxin-type" evidence="5">
    <location>
        <begin position="35"/>
        <end position="64"/>
    </location>
</feature>
<dbReference type="PROSITE" id="PS00198">
    <property type="entry name" value="4FE4S_FER_1"/>
    <property type="match status" value="1"/>
</dbReference>
<dbReference type="EC" id="1.12.7.2" evidence="7"/>
<dbReference type="InterPro" id="IPR050395">
    <property type="entry name" value="4Fe4S_Ferredoxin_RnfB"/>
</dbReference>
<evidence type="ECO:0000313" key="7">
    <source>
        <dbReference type="EMBL" id="KYH34330.1"/>
    </source>
</evidence>
<dbReference type="InterPro" id="IPR004108">
    <property type="entry name" value="Fe_hydrogenase_lsu_C"/>
</dbReference>
<feature type="domain" description="4Fe-4S ferredoxin-type" evidence="5">
    <location>
        <begin position="6"/>
        <end position="34"/>
    </location>
</feature>
<protein>
    <submittedName>
        <fullName evidence="7">Periplasmic [Fe] hydrogenase large subunit</fullName>
        <ecNumber evidence="7">1.12.7.2</ecNumber>
    </submittedName>
</protein>
<evidence type="ECO:0000259" key="5">
    <source>
        <dbReference type="PROSITE" id="PS51379"/>
    </source>
</evidence>
<evidence type="ECO:0000256" key="2">
    <source>
        <dbReference type="ARBA" id="ARBA00022723"/>
    </source>
</evidence>
<keyword evidence="1" id="KW-0004">4Fe-4S</keyword>
<keyword evidence="8" id="KW-1185">Reference proteome</keyword>
<dbReference type="Pfam" id="PF13187">
    <property type="entry name" value="Fer4_9"/>
    <property type="match status" value="1"/>
</dbReference>
<evidence type="ECO:0000259" key="6">
    <source>
        <dbReference type="PROSITE" id="PS51656"/>
    </source>
</evidence>
<dbReference type="Gene3D" id="3.40.950.10">
    <property type="entry name" value="Fe-only Hydrogenase (Larger Subunit), Chain L, domain 3"/>
    <property type="match status" value="2"/>
</dbReference>
<dbReference type="PANTHER" id="PTHR43560">
    <property type="entry name" value="ION-TRANSLOCATING OXIDOREDUCTASE COMPLEX SUBUNIT B"/>
    <property type="match status" value="1"/>
</dbReference>
<reference evidence="7 8" key="1">
    <citation type="submission" date="2016-02" db="EMBL/GenBank/DDBJ databases">
        <title>Genome sequence of Clostridium tepidiprofundi DSM 19306.</title>
        <authorList>
            <person name="Poehlein A."/>
            <person name="Daniel R."/>
        </authorList>
    </citation>
    <scope>NUCLEOTIDE SEQUENCE [LARGE SCALE GENOMIC DNA]</scope>
    <source>
        <strain evidence="7 8">DSM 19306</strain>
    </source>
</reference>
<dbReference type="PATRIC" id="fig|1121338.3.peg.1796"/>
<feature type="domain" description="4Fe-4S" evidence="6">
    <location>
        <begin position="362"/>
        <end position="416"/>
    </location>
</feature>
<evidence type="ECO:0000256" key="1">
    <source>
        <dbReference type="ARBA" id="ARBA00022485"/>
    </source>
</evidence>
<dbReference type="Pfam" id="PF04060">
    <property type="entry name" value="FeS"/>
    <property type="match status" value="1"/>
</dbReference>
<keyword evidence="7" id="KW-0560">Oxidoreductase</keyword>
<dbReference type="SUPFAM" id="SSF53920">
    <property type="entry name" value="Fe-only hydrogenase"/>
    <property type="match status" value="1"/>
</dbReference>